<proteinExistence type="predicted"/>
<dbReference type="InParanoid" id="A0A1Q3C5J2"/>
<dbReference type="PANTHER" id="PTHR47723:SF19">
    <property type="entry name" value="POLYNUCLEOTIDYL TRANSFERASE, RIBONUCLEASE H-LIKE SUPERFAMILY PROTEIN"/>
    <property type="match status" value="1"/>
</dbReference>
<dbReference type="InterPro" id="IPR044730">
    <property type="entry name" value="RNase_H-like_dom_plant"/>
</dbReference>
<dbReference type="PANTHER" id="PTHR47723">
    <property type="entry name" value="OS05G0353850 PROTEIN"/>
    <property type="match status" value="1"/>
</dbReference>
<comment type="caution">
    <text evidence="2">The sequence shown here is derived from an EMBL/GenBank/DDBJ whole genome shotgun (WGS) entry which is preliminary data.</text>
</comment>
<accession>A0A1Q3C5J2</accession>
<keyword evidence="3" id="KW-1185">Reference proteome</keyword>
<dbReference type="GO" id="GO:0003676">
    <property type="term" value="F:nucleic acid binding"/>
    <property type="evidence" value="ECO:0007669"/>
    <property type="project" value="InterPro"/>
</dbReference>
<dbReference type="CDD" id="cd06222">
    <property type="entry name" value="RNase_H_like"/>
    <property type="match status" value="1"/>
</dbReference>
<dbReference type="Gene3D" id="3.30.420.10">
    <property type="entry name" value="Ribonuclease H-like superfamily/Ribonuclease H"/>
    <property type="match status" value="1"/>
</dbReference>
<dbReference type="AlphaFoldDB" id="A0A1Q3C5J2"/>
<evidence type="ECO:0000313" key="2">
    <source>
        <dbReference type="EMBL" id="GAV75490.1"/>
    </source>
</evidence>
<dbReference type="InterPro" id="IPR036397">
    <property type="entry name" value="RNaseH_sf"/>
</dbReference>
<dbReference type="OrthoDB" id="1002037at2759"/>
<reference evidence="3" key="1">
    <citation type="submission" date="2016-04" db="EMBL/GenBank/DDBJ databases">
        <title>Cephalotus genome sequencing.</title>
        <authorList>
            <person name="Fukushima K."/>
            <person name="Hasebe M."/>
            <person name="Fang X."/>
        </authorList>
    </citation>
    <scope>NUCLEOTIDE SEQUENCE [LARGE SCALE GENOMIC DNA]</scope>
    <source>
        <strain evidence="3">cv. St1</strain>
    </source>
</reference>
<protein>
    <recommendedName>
        <fullName evidence="1">RNase H type-1 domain-containing protein</fullName>
    </recommendedName>
</protein>
<dbReference type="InterPro" id="IPR053151">
    <property type="entry name" value="RNase_H-like"/>
</dbReference>
<dbReference type="EMBL" id="BDDD01001372">
    <property type="protein sequence ID" value="GAV75490.1"/>
    <property type="molecule type" value="Genomic_DNA"/>
</dbReference>
<evidence type="ECO:0000259" key="1">
    <source>
        <dbReference type="Pfam" id="PF13456"/>
    </source>
</evidence>
<evidence type="ECO:0000313" key="3">
    <source>
        <dbReference type="Proteomes" id="UP000187406"/>
    </source>
</evidence>
<dbReference type="GO" id="GO:0004523">
    <property type="term" value="F:RNA-DNA hybrid ribonuclease activity"/>
    <property type="evidence" value="ECO:0007669"/>
    <property type="project" value="InterPro"/>
</dbReference>
<dbReference type="InterPro" id="IPR012337">
    <property type="entry name" value="RNaseH-like_sf"/>
</dbReference>
<sequence>MDAFCVKDPAPSCVPIFVSWVRPPGSFFQLNTNVSCRCNHGYSAAGGLTRDSCGNWIAGFCYNIGVCSSVQTELWGIRTGFQIAWRYMSLNLLVETDYLFSIQLT</sequence>
<dbReference type="Pfam" id="PF13456">
    <property type="entry name" value="RVT_3"/>
    <property type="match status" value="1"/>
</dbReference>
<name>A0A1Q3C5J2_CEPFO</name>
<dbReference type="Proteomes" id="UP000187406">
    <property type="component" value="Unassembled WGS sequence"/>
</dbReference>
<dbReference type="InterPro" id="IPR002156">
    <property type="entry name" value="RNaseH_domain"/>
</dbReference>
<feature type="domain" description="RNase H type-1" evidence="1">
    <location>
        <begin position="31"/>
        <end position="100"/>
    </location>
</feature>
<organism evidence="2 3">
    <name type="scientific">Cephalotus follicularis</name>
    <name type="common">Albany pitcher plant</name>
    <dbReference type="NCBI Taxonomy" id="3775"/>
    <lineage>
        <taxon>Eukaryota</taxon>
        <taxon>Viridiplantae</taxon>
        <taxon>Streptophyta</taxon>
        <taxon>Embryophyta</taxon>
        <taxon>Tracheophyta</taxon>
        <taxon>Spermatophyta</taxon>
        <taxon>Magnoliopsida</taxon>
        <taxon>eudicotyledons</taxon>
        <taxon>Gunneridae</taxon>
        <taxon>Pentapetalae</taxon>
        <taxon>rosids</taxon>
        <taxon>fabids</taxon>
        <taxon>Oxalidales</taxon>
        <taxon>Cephalotaceae</taxon>
        <taxon>Cephalotus</taxon>
    </lineage>
</organism>
<dbReference type="SUPFAM" id="SSF53098">
    <property type="entry name" value="Ribonuclease H-like"/>
    <property type="match status" value="1"/>
</dbReference>
<gene>
    <name evidence="2" type="ORF">CFOL_v3_18969</name>
</gene>